<keyword evidence="8" id="KW-0479">Metal-binding</keyword>
<dbReference type="InterPro" id="IPR020629">
    <property type="entry name" value="FPG_Glyclase"/>
</dbReference>
<dbReference type="CDD" id="cd08966">
    <property type="entry name" value="EcFpg-like_N"/>
    <property type="match status" value="1"/>
</dbReference>
<keyword evidence="11 23" id="KW-0378">Hydrolase</keyword>
<comment type="catalytic activity">
    <reaction evidence="19">
        <text>2'-deoxyribonucleotide-(2'-deoxyribose 5'-phosphate)-2'-deoxyribonucleotide-DNA = a 3'-end 2'-deoxyribonucleotide-(2,3-dehydro-2,3-deoxyribose 5'-phosphate)-DNA + a 5'-end 5'-phospho-2'-deoxyribonucleoside-DNA + H(+)</text>
        <dbReference type="Rhea" id="RHEA:66592"/>
        <dbReference type="Rhea" id="RHEA-COMP:13180"/>
        <dbReference type="Rhea" id="RHEA-COMP:16897"/>
        <dbReference type="Rhea" id="RHEA-COMP:17067"/>
        <dbReference type="ChEBI" id="CHEBI:15378"/>
        <dbReference type="ChEBI" id="CHEBI:136412"/>
        <dbReference type="ChEBI" id="CHEBI:157695"/>
        <dbReference type="ChEBI" id="CHEBI:167181"/>
        <dbReference type="EC" id="4.2.99.18"/>
    </reaction>
</comment>
<protein>
    <recommendedName>
        <fullName evidence="7">Formamidopyrimidine-DNA glycosylase</fullName>
        <ecNumber evidence="5">3.2.2.23</ecNumber>
        <ecNumber evidence="6">4.2.99.18</ecNumber>
    </recommendedName>
    <alternativeName>
        <fullName evidence="18">DNA-(apurinic or apyrimidinic site) lyase MutM</fullName>
    </alternativeName>
</protein>
<evidence type="ECO:0000313" key="24">
    <source>
        <dbReference type="Proteomes" id="UP000008320"/>
    </source>
</evidence>
<keyword evidence="15" id="KW-0456">Lyase</keyword>
<dbReference type="NCBIfam" id="TIGR00577">
    <property type="entry name" value="fpg"/>
    <property type="match status" value="1"/>
</dbReference>
<evidence type="ECO:0000256" key="1">
    <source>
        <dbReference type="ARBA" id="ARBA00001668"/>
    </source>
</evidence>
<dbReference type="GO" id="GO:0003684">
    <property type="term" value="F:damaged DNA binding"/>
    <property type="evidence" value="ECO:0007669"/>
    <property type="project" value="InterPro"/>
</dbReference>
<dbReference type="SUPFAM" id="SSF57716">
    <property type="entry name" value="Glucocorticoid receptor-like (DNA-binding domain)"/>
    <property type="match status" value="1"/>
</dbReference>
<proteinExistence type="inferred from homology"/>
<reference evidence="23 24" key="1">
    <citation type="journal article" date="2006" name="PLoS Genet.">
        <title>Comparative genomics of emerging human ehrlichiosis agents.</title>
        <authorList>
            <person name="Dunning Hotopp J.C."/>
            <person name="Lin M."/>
            <person name="Madupu R."/>
            <person name="Crabtree J."/>
            <person name="Angiuoli S.V."/>
            <person name="Eisen J.A."/>
            <person name="Seshadri R."/>
            <person name="Ren Q."/>
            <person name="Wu M."/>
            <person name="Utterback T.R."/>
            <person name="Smith S."/>
            <person name="Lewis M."/>
            <person name="Khouri H."/>
            <person name="Zhang C."/>
            <person name="Niu H."/>
            <person name="Lin Q."/>
            <person name="Ohashi N."/>
            <person name="Zhi N."/>
            <person name="Nelson W."/>
            <person name="Brinkac L.M."/>
            <person name="Dodson R.J."/>
            <person name="Rosovitz M.J."/>
            <person name="Sundaram J."/>
            <person name="Daugherty S.C."/>
            <person name="Davidsen T."/>
            <person name="Durkin A.S."/>
            <person name="Gwinn M."/>
            <person name="Haft D.H."/>
            <person name="Selengut J.D."/>
            <person name="Sullivan S.A."/>
            <person name="Zafar N."/>
            <person name="Zhou L."/>
            <person name="Benahmed F."/>
            <person name="Forberger H."/>
            <person name="Halpin R."/>
            <person name="Mulligan S."/>
            <person name="Robinson J."/>
            <person name="White O."/>
            <person name="Rikihisa Y."/>
            <person name="Tettelin H."/>
        </authorList>
    </citation>
    <scope>NUCLEOTIDE SEQUENCE [LARGE SCALE GENOMIC DNA]</scope>
    <source>
        <strain evidence="24">ATCC CRL-10679 / Arkansas</strain>
    </source>
</reference>
<dbReference type="OrthoDB" id="9800855at2"/>
<evidence type="ECO:0000256" key="5">
    <source>
        <dbReference type="ARBA" id="ARBA00012024"/>
    </source>
</evidence>
<dbReference type="GO" id="GO:0034039">
    <property type="term" value="F:8-oxo-7,8-dihydroguanine DNA N-glycosylase activity"/>
    <property type="evidence" value="ECO:0007669"/>
    <property type="project" value="TreeGrafter"/>
</dbReference>
<dbReference type="GO" id="GO:0006284">
    <property type="term" value="P:base-excision repair"/>
    <property type="evidence" value="ECO:0007669"/>
    <property type="project" value="InterPro"/>
</dbReference>
<dbReference type="SUPFAM" id="SSF81624">
    <property type="entry name" value="N-terminal domain of MutM-like DNA repair proteins"/>
    <property type="match status" value="1"/>
</dbReference>
<evidence type="ECO:0000256" key="19">
    <source>
        <dbReference type="ARBA" id="ARBA00044632"/>
    </source>
</evidence>
<dbReference type="Gene3D" id="3.20.190.10">
    <property type="entry name" value="MutM-like, N-terminal"/>
    <property type="match status" value="1"/>
</dbReference>
<dbReference type="InterPro" id="IPR015887">
    <property type="entry name" value="DNA_glyclase_Znf_dom_DNA_BS"/>
</dbReference>
<accession>Q2GGM0</accession>
<feature type="domain" description="Formamidopyrimidine-DNA glycosylase catalytic" evidence="22">
    <location>
        <begin position="2"/>
        <end position="114"/>
    </location>
</feature>
<dbReference type="SMART" id="SM01232">
    <property type="entry name" value="H2TH"/>
    <property type="match status" value="1"/>
</dbReference>
<dbReference type="SMART" id="SM00898">
    <property type="entry name" value="Fapy_DNA_glyco"/>
    <property type="match status" value="1"/>
</dbReference>
<dbReference type="RefSeq" id="WP_011452710.1">
    <property type="nucleotide sequence ID" value="NC_007799.1"/>
</dbReference>
<dbReference type="eggNOG" id="COG0266">
    <property type="taxonomic scope" value="Bacteria"/>
</dbReference>
<dbReference type="FunFam" id="1.10.8.50:FF:000003">
    <property type="entry name" value="Formamidopyrimidine-DNA glycosylase"/>
    <property type="match status" value="1"/>
</dbReference>
<dbReference type="GO" id="GO:0008270">
    <property type="term" value="F:zinc ion binding"/>
    <property type="evidence" value="ECO:0007669"/>
    <property type="project" value="UniProtKB-KW"/>
</dbReference>
<evidence type="ECO:0000256" key="12">
    <source>
        <dbReference type="ARBA" id="ARBA00022833"/>
    </source>
</evidence>
<dbReference type="InterPro" id="IPR035937">
    <property type="entry name" value="FPG_N"/>
</dbReference>
<evidence type="ECO:0000256" key="9">
    <source>
        <dbReference type="ARBA" id="ARBA00022763"/>
    </source>
</evidence>
<evidence type="ECO:0000259" key="21">
    <source>
        <dbReference type="PROSITE" id="PS51066"/>
    </source>
</evidence>
<dbReference type="PROSITE" id="PS01242">
    <property type="entry name" value="ZF_FPG_1"/>
    <property type="match status" value="1"/>
</dbReference>
<keyword evidence="24" id="KW-1185">Reference proteome</keyword>
<dbReference type="PANTHER" id="PTHR22993:SF9">
    <property type="entry name" value="FORMAMIDOPYRIMIDINE-DNA GLYCOSYLASE"/>
    <property type="match status" value="1"/>
</dbReference>
<dbReference type="EMBL" id="CP000236">
    <property type="protein sequence ID" value="ABD45492.1"/>
    <property type="molecule type" value="Genomic_DNA"/>
</dbReference>
<dbReference type="HOGENOM" id="CLU_038423_1_1_5"/>
<evidence type="ECO:0000256" key="4">
    <source>
        <dbReference type="ARBA" id="ARBA00011245"/>
    </source>
</evidence>
<evidence type="ECO:0000256" key="15">
    <source>
        <dbReference type="ARBA" id="ARBA00023239"/>
    </source>
</evidence>
<comment type="catalytic activity">
    <reaction evidence="1">
        <text>Hydrolysis of DNA containing ring-opened 7-methylguanine residues, releasing 2,6-diamino-4-hydroxy-5-(N-methyl)formamidopyrimidine.</text>
        <dbReference type="EC" id="3.2.2.23"/>
    </reaction>
</comment>
<dbReference type="PANTHER" id="PTHR22993">
    <property type="entry name" value="FORMAMIDOPYRIMIDINE-DNA GLYCOSYLASE"/>
    <property type="match status" value="1"/>
</dbReference>
<dbReference type="NCBIfam" id="NF002211">
    <property type="entry name" value="PRK01103.1"/>
    <property type="match status" value="1"/>
</dbReference>
<gene>
    <name evidence="23" type="primary">mutM</name>
    <name evidence="23" type="ordered locus">ECH_0602</name>
</gene>
<evidence type="ECO:0000256" key="13">
    <source>
        <dbReference type="ARBA" id="ARBA00023125"/>
    </source>
</evidence>
<name>Q2GGM0_EHRCR</name>
<comment type="subunit">
    <text evidence="4">Monomer.</text>
</comment>
<evidence type="ECO:0000256" key="18">
    <source>
        <dbReference type="ARBA" id="ARBA00030638"/>
    </source>
</evidence>
<keyword evidence="16" id="KW-0511">Multifunctional enzyme</keyword>
<dbReference type="Gene3D" id="1.10.8.50">
    <property type="match status" value="1"/>
</dbReference>
<dbReference type="PROSITE" id="PS51066">
    <property type="entry name" value="ZF_FPG_2"/>
    <property type="match status" value="1"/>
</dbReference>
<evidence type="ECO:0000313" key="23">
    <source>
        <dbReference type="EMBL" id="ABD45492.1"/>
    </source>
</evidence>
<dbReference type="GO" id="GO:0140078">
    <property type="term" value="F:class I DNA-(apurinic or apyrimidinic site) endonuclease activity"/>
    <property type="evidence" value="ECO:0007669"/>
    <property type="project" value="UniProtKB-EC"/>
</dbReference>
<dbReference type="KEGG" id="ech:ECH_0602"/>
<dbReference type="Pfam" id="PF01149">
    <property type="entry name" value="Fapy_DNA_glyco"/>
    <property type="match status" value="1"/>
</dbReference>
<dbReference type="Proteomes" id="UP000008320">
    <property type="component" value="Chromosome"/>
</dbReference>
<dbReference type="AlphaFoldDB" id="Q2GGM0"/>
<evidence type="ECO:0000259" key="22">
    <source>
        <dbReference type="PROSITE" id="PS51068"/>
    </source>
</evidence>
<evidence type="ECO:0000256" key="2">
    <source>
        <dbReference type="ARBA" id="ARBA00001947"/>
    </source>
</evidence>
<organism evidence="23 24">
    <name type="scientific">Ehrlichia chaffeensis (strain ATCC CRL-10679 / Arkansas)</name>
    <dbReference type="NCBI Taxonomy" id="205920"/>
    <lineage>
        <taxon>Bacteria</taxon>
        <taxon>Pseudomonadati</taxon>
        <taxon>Pseudomonadota</taxon>
        <taxon>Alphaproteobacteria</taxon>
        <taxon>Rickettsiales</taxon>
        <taxon>Anaplasmataceae</taxon>
        <taxon>Ehrlichia</taxon>
    </lineage>
</organism>
<dbReference type="InterPro" id="IPR012319">
    <property type="entry name" value="FPG_cat"/>
</dbReference>
<dbReference type="EC" id="4.2.99.18" evidence="6"/>
<keyword evidence="9" id="KW-0227">DNA damage</keyword>
<dbReference type="SUPFAM" id="SSF46946">
    <property type="entry name" value="S13-like H2TH domain"/>
    <property type="match status" value="1"/>
</dbReference>
<evidence type="ECO:0000256" key="8">
    <source>
        <dbReference type="ARBA" id="ARBA00022723"/>
    </source>
</evidence>
<evidence type="ECO:0000256" key="6">
    <source>
        <dbReference type="ARBA" id="ARBA00012720"/>
    </source>
</evidence>
<evidence type="ECO:0000256" key="17">
    <source>
        <dbReference type="ARBA" id="ARBA00023295"/>
    </source>
</evidence>
<sequence>MPELPEVEIVCRALSSQILGKTILDIEVNRYDLRVPVTQNLCDIAVNSSVFQVLRKGKYIVLVLSNQYYLVIHLGMSGNLIYSESYIKQKKHNHVIFHFSNNNLLIFNDPRRFGIVILLTYSQYIEFFKNFGVDALSDEFNTNYLYNTSNKRCTIKSLLMNNKFVTGIGNIYSTESLFLAGIAPNRFVKDLSIIECNNIIDGVKNILLYSIENGGSSIKDYTSPFGIRGTFQNHFLVYNRTRQQCYKCNSSILVIKQNGRSTFFCPYCQL</sequence>
<evidence type="ECO:0000256" key="11">
    <source>
        <dbReference type="ARBA" id="ARBA00022801"/>
    </source>
</evidence>
<dbReference type="InterPro" id="IPR000214">
    <property type="entry name" value="Znf_DNA_glyclase/AP_lyase"/>
</dbReference>
<dbReference type="InterPro" id="IPR010979">
    <property type="entry name" value="Ribosomal_uS13-like_H2TH"/>
</dbReference>
<comment type="similarity">
    <text evidence="3">Belongs to the FPG family.</text>
</comment>
<evidence type="ECO:0000256" key="20">
    <source>
        <dbReference type="PROSITE-ProRule" id="PRU00391"/>
    </source>
</evidence>
<dbReference type="InterPro" id="IPR015886">
    <property type="entry name" value="H2TH_FPG"/>
</dbReference>
<keyword evidence="12" id="KW-0862">Zinc</keyword>
<evidence type="ECO:0000256" key="16">
    <source>
        <dbReference type="ARBA" id="ARBA00023268"/>
    </source>
</evidence>
<dbReference type="STRING" id="205920.ECH_0602"/>
<evidence type="ECO:0000256" key="7">
    <source>
        <dbReference type="ARBA" id="ARBA00016240"/>
    </source>
</evidence>
<comment type="cofactor">
    <cofactor evidence="2">
        <name>Zn(2+)</name>
        <dbReference type="ChEBI" id="CHEBI:29105"/>
    </cofactor>
</comment>
<dbReference type="Pfam" id="PF06831">
    <property type="entry name" value="H2TH"/>
    <property type="match status" value="1"/>
</dbReference>
<feature type="domain" description="FPG-type" evidence="21">
    <location>
        <begin position="236"/>
        <end position="270"/>
    </location>
</feature>
<dbReference type="EC" id="3.2.2.23" evidence="5"/>
<evidence type="ECO:0000256" key="3">
    <source>
        <dbReference type="ARBA" id="ARBA00009409"/>
    </source>
</evidence>
<dbReference type="PROSITE" id="PS51068">
    <property type="entry name" value="FPG_CAT"/>
    <property type="match status" value="1"/>
</dbReference>
<keyword evidence="17 23" id="KW-0326">Glycosidase</keyword>
<keyword evidence="14" id="KW-0234">DNA repair</keyword>
<keyword evidence="10 20" id="KW-0863">Zinc-finger</keyword>
<keyword evidence="13" id="KW-0238">DNA-binding</keyword>
<evidence type="ECO:0000256" key="10">
    <source>
        <dbReference type="ARBA" id="ARBA00022771"/>
    </source>
</evidence>
<evidence type="ECO:0000256" key="14">
    <source>
        <dbReference type="ARBA" id="ARBA00023204"/>
    </source>
</evidence>